<sequence length="138" mass="15321">MKYSQQIGAILSLIVIGACFIPWSYIPSLNATITGMYTATTDFGKPGILHIAFSLLAFILFLIPKLWSKRTNIFIGAFNLAWAVKNYMLYSMCSAGDCQEKKAGIYIVLISSILMIIMSMLPKIDIPPKQMASEDKQS</sequence>
<name>A0A1H3WPJ8_9BACT</name>
<dbReference type="RefSeq" id="WP_091393998.1">
    <property type="nucleotide sequence ID" value="NZ_FNQY01000003.1"/>
</dbReference>
<dbReference type="EMBL" id="FNQY01000003">
    <property type="protein sequence ID" value="SDZ88118.1"/>
    <property type="molecule type" value="Genomic_DNA"/>
</dbReference>
<dbReference type="AlphaFoldDB" id="A0A1H3WPJ8"/>
<organism evidence="2 3">
    <name type="scientific">Arachidicoccus rhizosphaerae</name>
    <dbReference type="NCBI Taxonomy" id="551991"/>
    <lineage>
        <taxon>Bacteria</taxon>
        <taxon>Pseudomonadati</taxon>
        <taxon>Bacteroidota</taxon>
        <taxon>Chitinophagia</taxon>
        <taxon>Chitinophagales</taxon>
        <taxon>Chitinophagaceae</taxon>
        <taxon>Arachidicoccus</taxon>
    </lineage>
</organism>
<keyword evidence="1" id="KW-0812">Transmembrane</keyword>
<keyword evidence="3" id="KW-1185">Reference proteome</keyword>
<protein>
    <submittedName>
        <fullName evidence="2">Uncharacterized protein</fullName>
    </submittedName>
</protein>
<accession>A0A1H3WPJ8</accession>
<gene>
    <name evidence="2" type="ORF">SAMN05192529_103136</name>
</gene>
<evidence type="ECO:0000256" key="1">
    <source>
        <dbReference type="SAM" id="Phobius"/>
    </source>
</evidence>
<evidence type="ECO:0000313" key="3">
    <source>
        <dbReference type="Proteomes" id="UP000199041"/>
    </source>
</evidence>
<dbReference type="PROSITE" id="PS51257">
    <property type="entry name" value="PROKAR_LIPOPROTEIN"/>
    <property type="match status" value="1"/>
</dbReference>
<dbReference type="STRING" id="551991.SAMN05192529_103136"/>
<evidence type="ECO:0000313" key="2">
    <source>
        <dbReference type="EMBL" id="SDZ88118.1"/>
    </source>
</evidence>
<keyword evidence="1" id="KW-0472">Membrane</keyword>
<dbReference type="Proteomes" id="UP000199041">
    <property type="component" value="Unassembled WGS sequence"/>
</dbReference>
<reference evidence="2 3" key="1">
    <citation type="submission" date="2016-10" db="EMBL/GenBank/DDBJ databases">
        <authorList>
            <person name="de Groot N.N."/>
        </authorList>
    </citation>
    <scope>NUCLEOTIDE SEQUENCE [LARGE SCALE GENOMIC DNA]</scope>
    <source>
        <strain evidence="2 3">Vu-144</strain>
    </source>
</reference>
<feature type="transmembrane region" description="Helical" evidence="1">
    <location>
        <begin position="7"/>
        <end position="26"/>
    </location>
</feature>
<feature type="transmembrane region" description="Helical" evidence="1">
    <location>
        <begin position="103"/>
        <end position="121"/>
    </location>
</feature>
<dbReference type="OrthoDB" id="678688at2"/>
<keyword evidence="1" id="KW-1133">Transmembrane helix</keyword>
<proteinExistence type="predicted"/>
<feature type="transmembrane region" description="Helical" evidence="1">
    <location>
        <begin position="46"/>
        <end position="64"/>
    </location>
</feature>